<protein>
    <submittedName>
        <fullName evidence="3">Integrase</fullName>
    </submittedName>
</protein>
<dbReference type="EMBL" id="UZAF01018145">
    <property type="protein sequence ID" value="VDO48437.1"/>
    <property type="molecule type" value="Genomic_DNA"/>
</dbReference>
<sequence>MIVDAVDYAKKSKIRWVRHVTRYSDYRPPPSQWSHIFTKALNERDVGPRVPVTRTIHWTTLARDRDELRRSRHPFEEVDDQRDGE</sequence>
<dbReference type="WBParaSite" id="HPLM_0001328301-mRNA-1">
    <property type="protein sequence ID" value="HPLM_0001328301-mRNA-1"/>
    <property type="gene ID" value="HPLM_0001328301"/>
</dbReference>
<dbReference type="Proteomes" id="UP000268014">
    <property type="component" value="Unassembled WGS sequence"/>
</dbReference>
<dbReference type="OMA" id="QWSHIFT"/>
<organism evidence="3">
    <name type="scientific">Haemonchus placei</name>
    <name type="common">Barber's pole worm</name>
    <dbReference type="NCBI Taxonomy" id="6290"/>
    <lineage>
        <taxon>Eukaryota</taxon>
        <taxon>Metazoa</taxon>
        <taxon>Ecdysozoa</taxon>
        <taxon>Nematoda</taxon>
        <taxon>Chromadorea</taxon>
        <taxon>Rhabditida</taxon>
        <taxon>Rhabditina</taxon>
        <taxon>Rhabditomorpha</taxon>
        <taxon>Strongyloidea</taxon>
        <taxon>Trichostrongylidae</taxon>
        <taxon>Haemonchus</taxon>
    </lineage>
</organism>
<evidence type="ECO:0000313" key="3">
    <source>
        <dbReference type="WBParaSite" id="HPLM_0001328301-mRNA-1"/>
    </source>
</evidence>
<reference evidence="3" key="1">
    <citation type="submission" date="2017-02" db="UniProtKB">
        <authorList>
            <consortium name="WormBaseParasite"/>
        </authorList>
    </citation>
    <scope>IDENTIFICATION</scope>
</reference>
<name>A0A0N4WPI2_HAEPC</name>
<dbReference type="AlphaFoldDB" id="A0A0N4WPI2"/>
<evidence type="ECO:0000313" key="2">
    <source>
        <dbReference type="Proteomes" id="UP000268014"/>
    </source>
</evidence>
<proteinExistence type="predicted"/>
<reference evidence="1 2" key="2">
    <citation type="submission" date="2018-11" db="EMBL/GenBank/DDBJ databases">
        <authorList>
            <consortium name="Pathogen Informatics"/>
        </authorList>
    </citation>
    <scope>NUCLEOTIDE SEQUENCE [LARGE SCALE GENOMIC DNA]</scope>
    <source>
        <strain evidence="1 2">MHpl1</strain>
    </source>
</reference>
<evidence type="ECO:0000313" key="1">
    <source>
        <dbReference type="EMBL" id="VDO48437.1"/>
    </source>
</evidence>
<accession>A0A0N4WPI2</accession>
<gene>
    <name evidence="1" type="ORF">HPLM_LOCUS13275</name>
</gene>
<keyword evidence="2" id="KW-1185">Reference proteome</keyword>
<dbReference type="OrthoDB" id="10345107at2759"/>